<sequence length="320" mass="35150">MLPLDGLYISGATVNYNERTKMISIANMFTKGSMKVGNRNATVNGKAVVYSEGPRQINKQLYLPLRFVNDAIGGSLNWNAESRAAVISYPEFVGDGKISNDAYFLNGVSGTIYKRDTAGVVHSLGVSTAKLESGYIGNTKITFVKITEDTDLVTIQNSSGEPLINLTVINLFVKKGVILRQSTGLYWQFSPEDLKTYNGNAVMNDGHSIRLIAPDASVKESWNISKLAGEPDVSYSIEAIGENYLIARSSQEGLLTLIDTETKQAILLYKEFGINPSDMQGFKYDGINFTGNGKTKSELQFQFTNKYTTKTVFTYELGAQ</sequence>
<reference evidence="2 3" key="1">
    <citation type="submission" date="2017-01" db="EMBL/GenBank/DDBJ databases">
        <authorList>
            <person name="Varghese N."/>
            <person name="Submissions S."/>
        </authorList>
    </citation>
    <scope>NUCLEOTIDE SEQUENCE [LARGE SCALE GENOMIC DNA]</scope>
    <source>
        <strain evidence="2 3">ATCC 23464</strain>
    </source>
</reference>
<gene>
    <name evidence="2" type="ORF">SAMN05421578_13416</name>
</gene>
<accession>A0ABY1KE37</accession>
<dbReference type="Pfam" id="PF07833">
    <property type="entry name" value="Cu_amine_oxidN1"/>
    <property type="match status" value="1"/>
</dbReference>
<comment type="caution">
    <text evidence="2">The sequence shown here is derived from an EMBL/GenBank/DDBJ whole genome shotgun (WGS) entry which is preliminary data.</text>
</comment>
<dbReference type="Proteomes" id="UP000186666">
    <property type="component" value="Unassembled WGS sequence"/>
</dbReference>
<feature type="domain" description="Copper amine oxidase-like N-terminal" evidence="1">
    <location>
        <begin position="10"/>
        <end position="85"/>
    </location>
</feature>
<proteinExistence type="predicted"/>
<protein>
    <submittedName>
        <fullName evidence="2">Copper amine oxidase N-terminal domain-containing protein</fullName>
    </submittedName>
</protein>
<dbReference type="SUPFAM" id="SSF55383">
    <property type="entry name" value="Copper amine oxidase, domain N"/>
    <property type="match status" value="1"/>
</dbReference>
<organism evidence="2 3">
    <name type="scientific">Paenibacillus macquariensis</name>
    <dbReference type="NCBI Taxonomy" id="948756"/>
    <lineage>
        <taxon>Bacteria</taxon>
        <taxon>Bacillati</taxon>
        <taxon>Bacillota</taxon>
        <taxon>Bacilli</taxon>
        <taxon>Bacillales</taxon>
        <taxon>Paenibacillaceae</taxon>
        <taxon>Paenibacillus</taxon>
    </lineage>
</organism>
<dbReference type="Gene3D" id="3.30.457.10">
    <property type="entry name" value="Copper amine oxidase-like, N-terminal domain"/>
    <property type="match status" value="1"/>
</dbReference>
<evidence type="ECO:0000259" key="1">
    <source>
        <dbReference type="Pfam" id="PF07833"/>
    </source>
</evidence>
<dbReference type="EMBL" id="FTNK01000034">
    <property type="protein sequence ID" value="SIR69068.1"/>
    <property type="molecule type" value="Genomic_DNA"/>
</dbReference>
<keyword evidence="3" id="KW-1185">Reference proteome</keyword>
<evidence type="ECO:0000313" key="3">
    <source>
        <dbReference type="Proteomes" id="UP000186666"/>
    </source>
</evidence>
<dbReference type="InterPro" id="IPR012854">
    <property type="entry name" value="Cu_amine_oxidase-like_N"/>
</dbReference>
<name>A0ABY1KE37_9BACL</name>
<evidence type="ECO:0000313" key="2">
    <source>
        <dbReference type="EMBL" id="SIR69068.1"/>
    </source>
</evidence>
<dbReference type="InterPro" id="IPR036582">
    <property type="entry name" value="Mao_N_sf"/>
</dbReference>